<name>X1H9R2_9ZZZZ</name>
<reference evidence="1" key="1">
    <citation type="journal article" date="2014" name="Front. Microbiol.">
        <title>High frequency of phylogenetically diverse reductive dehalogenase-homologous genes in deep subseafloor sedimentary metagenomes.</title>
        <authorList>
            <person name="Kawai M."/>
            <person name="Futagami T."/>
            <person name="Toyoda A."/>
            <person name="Takaki Y."/>
            <person name="Nishi S."/>
            <person name="Hori S."/>
            <person name="Arai W."/>
            <person name="Tsubouchi T."/>
            <person name="Morono Y."/>
            <person name="Uchiyama I."/>
            <person name="Ito T."/>
            <person name="Fujiyama A."/>
            <person name="Inagaki F."/>
            <person name="Takami H."/>
        </authorList>
    </citation>
    <scope>NUCLEOTIDE SEQUENCE</scope>
    <source>
        <strain evidence="1">Expedition CK06-06</strain>
    </source>
</reference>
<comment type="caution">
    <text evidence="1">The sequence shown here is derived from an EMBL/GenBank/DDBJ whole genome shotgun (WGS) entry which is preliminary data.</text>
</comment>
<protein>
    <submittedName>
        <fullName evidence="1">Uncharacterized protein</fullName>
    </submittedName>
</protein>
<organism evidence="1">
    <name type="scientific">marine sediment metagenome</name>
    <dbReference type="NCBI Taxonomy" id="412755"/>
    <lineage>
        <taxon>unclassified sequences</taxon>
        <taxon>metagenomes</taxon>
        <taxon>ecological metagenomes</taxon>
    </lineage>
</organism>
<feature type="non-terminal residue" evidence="1">
    <location>
        <position position="1"/>
    </location>
</feature>
<dbReference type="AlphaFoldDB" id="X1H9R2"/>
<sequence>RPEFALRRVVKTCNGKLRQLKPGKTRTISDQTITDTKLCIRRAFSEATGRYTSISYFCDDNIAAFWRQTDAQKMLSSGVLTPDELLYANGPAMWVTRCDSTAIAAKLRTQIKNGLNPSAAFLVKGIGLFVAGSEKIAPAVRDIVASSLFVRTNAFRLGGICGLNKRQQNFINQWETDSFRRKLADGSSEVLL</sequence>
<dbReference type="EMBL" id="BARU01025413">
    <property type="protein sequence ID" value="GAH66127.1"/>
    <property type="molecule type" value="Genomic_DNA"/>
</dbReference>
<evidence type="ECO:0000313" key="1">
    <source>
        <dbReference type="EMBL" id="GAH66127.1"/>
    </source>
</evidence>
<proteinExistence type="predicted"/>
<gene>
    <name evidence="1" type="ORF">S03H2_40944</name>
</gene>
<accession>X1H9R2</accession>